<evidence type="ECO:0000256" key="1">
    <source>
        <dbReference type="ARBA" id="ARBA00004370"/>
    </source>
</evidence>
<evidence type="ECO:0000313" key="9">
    <source>
        <dbReference type="Proteomes" id="UP000660262"/>
    </source>
</evidence>
<dbReference type="PANTHER" id="PTHR11863">
    <property type="entry name" value="STEROL DESATURASE"/>
    <property type="match status" value="1"/>
</dbReference>
<keyword evidence="5 6" id="KW-0472">Membrane</keyword>
<protein>
    <recommendedName>
        <fullName evidence="7">Fatty acid hydroxylase domain-containing protein</fullName>
    </recommendedName>
</protein>
<evidence type="ECO:0000256" key="2">
    <source>
        <dbReference type="ARBA" id="ARBA00009324"/>
    </source>
</evidence>
<dbReference type="Proteomes" id="UP000660262">
    <property type="component" value="Unassembled WGS sequence"/>
</dbReference>
<accession>A0A830HFC4</accession>
<comment type="caution">
    <text evidence="8">The sequence shown here is derived from an EMBL/GenBank/DDBJ whole genome shotgun (WGS) entry which is preliminary data.</text>
</comment>
<organism evidence="8 9">
    <name type="scientific">Pycnococcus provasolii</name>
    <dbReference type="NCBI Taxonomy" id="41880"/>
    <lineage>
        <taxon>Eukaryota</taxon>
        <taxon>Viridiplantae</taxon>
        <taxon>Chlorophyta</taxon>
        <taxon>Pseudoscourfieldiophyceae</taxon>
        <taxon>Pseudoscourfieldiales</taxon>
        <taxon>Pycnococcaceae</taxon>
        <taxon>Pycnococcus</taxon>
    </lineage>
</organism>
<dbReference type="GO" id="GO:0005506">
    <property type="term" value="F:iron ion binding"/>
    <property type="evidence" value="ECO:0007669"/>
    <property type="project" value="InterPro"/>
</dbReference>
<dbReference type="Pfam" id="PF04116">
    <property type="entry name" value="FA_hydroxylase"/>
    <property type="match status" value="1"/>
</dbReference>
<reference evidence="8" key="1">
    <citation type="submission" date="2020-10" db="EMBL/GenBank/DDBJ databases">
        <title>Unveiling of a novel bifunctional photoreceptor, Dualchrome1, isolated from a cosmopolitan green alga.</title>
        <authorList>
            <person name="Suzuki S."/>
            <person name="Kawachi M."/>
        </authorList>
    </citation>
    <scope>NUCLEOTIDE SEQUENCE</scope>
    <source>
        <strain evidence="8">NIES 2893</strain>
    </source>
</reference>
<comment type="similarity">
    <text evidence="2">Belongs to the sterol desaturase family.</text>
</comment>
<feature type="transmembrane region" description="Helical" evidence="6">
    <location>
        <begin position="36"/>
        <end position="60"/>
    </location>
</feature>
<dbReference type="GO" id="GO:0016020">
    <property type="term" value="C:membrane"/>
    <property type="evidence" value="ECO:0007669"/>
    <property type="project" value="UniProtKB-SubCell"/>
</dbReference>
<dbReference type="EMBL" id="BNJQ01000010">
    <property type="protein sequence ID" value="GHP05675.1"/>
    <property type="molecule type" value="Genomic_DNA"/>
</dbReference>
<name>A0A830HFC4_9CHLO</name>
<dbReference type="GO" id="GO:0016491">
    <property type="term" value="F:oxidoreductase activity"/>
    <property type="evidence" value="ECO:0007669"/>
    <property type="project" value="InterPro"/>
</dbReference>
<proteinExistence type="inferred from homology"/>
<keyword evidence="4 6" id="KW-1133">Transmembrane helix</keyword>
<evidence type="ECO:0000256" key="3">
    <source>
        <dbReference type="ARBA" id="ARBA00022692"/>
    </source>
</evidence>
<feature type="domain" description="Fatty acid hydroxylase" evidence="7">
    <location>
        <begin position="133"/>
        <end position="268"/>
    </location>
</feature>
<keyword evidence="3 6" id="KW-0812">Transmembrane</keyword>
<comment type="subcellular location">
    <subcellularLocation>
        <location evidence="1">Membrane</location>
    </subcellularLocation>
</comment>
<keyword evidence="9" id="KW-1185">Reference proteome</keyword>
<evidence type="ECO:0000256" key="6">
    <source>
        <dbReference type="SAM" id="Phobius"/>
    </source>
</evidence>
<dbReference type="OrthoDB" id="1658724at2759"/>
<dbReference type="InterPro" id="IPR050307">
    <property type="entry name" value="Sterol_Desaturase_Related"/>
</dbReference>
<evidence type="ECO:0000313" key="8">
    <source>
        <dbReference type="EMBL" id="GHP05675.1"/>
    </source>
</evidence>
<gene>
    <name evidence="8" type="ORF">PPROV_000442500</name>
</gene>
<evidence type="ECO:0000256" key="5">
    <source>
        <dbReference type="ARBA" id="ARBA00023136"/>
    </source>
</evidence>
<sequence length="283" mass="32229">MAIMNATSMFVPSSSSSSGGGVDMLWSTFVSTRSDFLLYCYTFPILVIGYTVGCLPYVLLDILRPAWAAKFRLQGSVYNPKPTIWTCYKGVQALMWSVIGPLQVFSYPFFYLANISAKDPLPPLWLALVQIATWFIIEDYGNYFIHRWLHSGWAYRKIHYMHHEYDTPMAPAASWAHPVEILVLGIPTFVGPAVTGCHMITCWAWFTIRQLEAVETHSGYDLPFPLCWTKLIPFYGGAKYHDYHHRIGGECCGNYASVFTWCDWAYGTDKGYRVSESLKKKTS</sequence>
<dbReference type="InterPro" id="IPR006694">
    <property type="entry name" value="Fatty_acid_hydroxylase"/>
</dbReference>
<evidence type="ECO:0000256" key="4">
    <source>
        <dbReference type="ARBA" id="ARBA00022989"/>
    </source>
</evidence>
<evidence type="ECO:0000259" key="7">
    <source>
        <dbReference type="Pfam" id="PF04116"/>
    </source>
</evidence>
<dbReference type="AlphaFoldDB" id="A0A830HFC4"/>
<dbReference type="GO" id="GO:0008610">
    <property type="term" value="P:lipid biosynthetic process"/>
    <property type="evidence" value="ECO:0007669"/>
    <property type="project" value="InterPro"/>
</dbReference>